<keyword evidence="2" id="KW-0378">Hydrolase</keyword>
<evidence type="ECO:0000256" key="2">
    <source>
        <dbReference type="ARBA" id="ARBA00022801"/>
    </source>
</evidence>
<dbReference type="SMART" id="SM00479">
    <property type="entry name" value="EXOIII"/>
    <property type="match status" value="1"/>
</dbReference>
<keyword evidence="3 5" id="KW-0269">Exonuclease</keyword>
<evidence type="ECO:0000256" key="3">
    <source>
        <dbReference type="ARBA" id="ARBA00022839"/>
    </source>
</evidence>
<dbReference type="OrthoDB" id="7822240at2"/>
<dbReference type="GO" id="GO:0003676">
    <property type="term" value="F:nucleic acid binding"/>
    <property type="evidence" value="ECO:0007669"/>
    <property type="project" value="InterPro"/>
</dbReference>
<dbReference type="PANTHER" id="PTHR30231:SF4">
    <property type="entry name" value="PROTEIN NEN2"/>
    <property type="match status" value="1"/>
</dbReference>
<dbReference type="Proteomes" id="UP000054262">
    <property type="component" value="Unassembled WGS sequence"/>
</dbReference>
<dbReference type="Gene3D" id="3.30.420.10">
    <property type="entry name" value="Ribonuclease H-like superfamily/Ribonuclease H"/>
    <property type="match status" value="1"/>
</dbReference>
<dbReference type="Pfam" id="PF12843">
    <property type="entry name" value="QSregVF_b"/>
    <property type="match status" value="1"/>
</dbReference>
<evidence type="ECO:0000259" key="4">
    <source>
        <dbReference type="SMART" id="SM00479"/>
    </source>
</evidence>
<reference evidence="5 6" key="1">
    <citation type="submission" date="2006-11" db="EMBL/GenBank/DDBJ databases">
        <authorList>
            <person name="Giovannoni S."/>
            <person name="Vergin K."/>
            <person name="Ferriera S."/>
            <person name="Johnson J."/>
            <person name="Kravitz S."/>
            <person name="Beeson K."/>
            <person name="Sutton G."/>
            <person name="Rogers Y.-H."/>
            <person name="Friedman R."/>
            <person name="Frazier M."/>
            <person name="Venter J.C."/>
        </authorList>
    </citation>
    <scope>NUCLEOTIDE SEQUENCE [LARGE SCALE GENOMIC DNA]</scope>
    <source>
        <strain evidence="5 6">HTCC2181</strain>
    </source>
</reference>
<sequence>MTQALIFDTETTGRNDPVLIEAAWIEIRDIANFELGTSFCERFNPGKPIELGALATHHIYDEELVDCPPASSFALPTPCEYLIGHNIDYDWNVVSQPSLKRICTLALARKVWPNIDAYSQSALVYYLDRNNAKSILKNAHSAEADVMICASILKQLCLTLKVTSMEQLWTLSEEARIPSVMPFGKHKGEPIAEIPMDYKRWLLNQDNIDPYLKRSLLGGS</sequence>
<protein>
    <submittedName>
        <fullName evidence="5">Putative DNA exonuclease X</fullName>
    </submittedName>
</protein>
<dbReference type="InterPro" id="IPR024530">
    <property type="entry name" value="QSregVF_b"/>
</dbReference>
<evidence type="ECO:0000313" key="5">
    <source>
        <dbReference type="EMBL" id="EAV47466.1"/>
    </source>
</evidence>
<organism evidence="5 6">
    <name type="scientific">Methylophilales bacterium HTCC2181</name>
    <dbReference type="NCBI Taxonomy" id="383631"/>
    <lineage>
        <taxon>Bacteria</taxon>
        <taxon>Pseudomonadati</taxon>
        <taxon>Pseudomonadota</taxon>
        <taxon>Betaproteobacteria</taxon>
        <taxon>Nitrosomonadales</taxon>
        <taxon>OM43 clade</taxon>
    </lineage>
</organism>
<name>A0P7F6_9PROT</name>
<dbReference type="PANTHER" id="PTHR30231">
    <property type="entry name" value="DNA POLYMERASE III SUBUNIT EPSILON"/>
    <property type="match status" value="1"/>
</dbReference>
<dbReference type="GO" id="GO:0006259">
    <property type="term" value="P:DNA metabolic process"/>
    <property type="evidence" value="ECO:0007669"/>
    <property type="project" value="UniProtKB-ARBA"/>
</dbReference>
<comment type="caution">
    <text evidence="5">The sequence shown here is derived from an EMBL/GenBank/DDBJ whole genome shotgun (WGS) entry which is preliminary data.</text>
</comment>
<dbReference type="InterPro" id="IPR013520">
    <property type="entry name" value="Ribonucl_H"/>
</dbReference>
<dbReference type="CDD" id="cd06127">
    <property type="entry name" value="DEDDh"/>
    <property type="match status" value="1"/>
</dbReference>
<gene>
    <name evidence="5" type="ORF">MB2181_05295</name>
</gene>
<evidence type="ECO:0000313" key="6">
    <source>
        <dbReference type="Proteomes" id="UP000054262"/>
    </source>
</evidence>
<dbReference type="AlphaFoldDB" id="A0P7F6"/>
<proteinExistence type="predicted"/>
<dbReference type="InterPro" id="IPR036397">
    <property type="entry name" value="RNaseH_sf"/>
</dbReference>
<dbReference type="EMBL" id="AAUX01000001">
    <property type="protein sequence ID" value="EAV47466.1"/>
    <property type="molecule type" value="Genomic_DNA"/>
</dbReference>
<dbReference type="InterPro" id="IPR012337">
    <property type="entry name" value="RNaseH-like_sf"/>
</dbReference>
<accession>A0P7F6</accession>
<feature type="domain" description="Exonuclease" evidence="4">
    <location>
        <begin position="3"/>
        <end position="162"/>
    </location>
</feature>
<evidence type="ECO:0000256" key="1">
    <source>
        <dbReference type="ARBA" id="ARBA00022722"/>
    </source>
</evidence>
<keyword evidence="6" id="KW-1185">Reference proteome</keyword>
<keyword evidence="1" id="KW-0540">Nuclease</keyword>
<dbReference type="GO" id="GO:0008408">
    <property type="term" value="F:3'-5' exonuclease activity"/>
    <property type="evidence" value="ECO:0007669"/>
    <property type="project" value="TreeGrafter"/>
</dbReference>
<dbReference type="SUPFAM" id="SSF53098">
    <property type="entry name" value="Ribonuclease H-like"/>
    <property type="match status" value="1"/>
</dbReference>